<evidence type="ECO:0000256" key="2">
    <source>
        <dbReference type="ARBA" id="ARBA00022525"/>
    </source>
</evidence>
<gene>
    <name evidence="4" type="ORF">SOCE26_106660</name>
</gene>
<sequence length="517" mass="55147">MAAVPRRLLGAFIPLWMFLACVLASGGCQCVFGEPPAGPPHGLVACRTQSAHSPATSRPAPAVETVAAGTIPGTFSITSTGEAVYTMDLTSPPSRAGVGPRIQLVYRSDGGDGVLGAGFSIAGLSAITRCPKSLAQDGEIRGVRYDGDDELCLDGQRLVPVAQGPGTIEYRTFPDSFVKVVGHYPSEGDAPAEALFFEAHLPTGRVVEYGRTDGSKPLARGGVPRAWLANKARDGRGNAMTYAYCLAEAEDGHAAEYAVDEIRYTGFEGTPSIEPSRTVRFVYGTKDPAAIRTGYSGGMALQRSLRLEQIQMLGPGDALVRSYGFLYELSPTTSRTLLTQVEECTSDQVCKPPTRLQYSHAKPGFKRLTTDIDKPVSERASPMVFDGDGDGLDDLVIPDMVAGLSTPMNPITAWRVARNLGPRASPTYLAPAELAFLEEWPIVADPVGPSDPAILQPELGTALDYDDDGRTEIDQPWCAPSWVVYVRPLPSPVARIRDLPAATAASYPLDSMTARSL</sequence>
<dbReference type="EMBL" id="CP012673">
    <property type="protein sequence ID" value="AUX49121.1"/>
    <property type="molecule type" value="Genomic_DNA"/>
</dbReference>
<evidence type="ECO:0000313" key="5">
    <source>
        <dbReference type="Proteomes" id="UP000238348"/>
    </source>
</evidence>
<reference evidence="4 5" key="1">
    <citation type="submission" date="2015-09" db="EMBL/GenBank/DDBJ databases">
        <title>Sorangium comparison.</title>
        <authorList>
            <person name="Zaburannyi N."/>
            <person name="Bunk B."/>
            <person name="Overmann J."/>
            <person name="Mueller R."/>
        </authorList>
    </citation>
    <scope>NUCLEOTIDE SEQUENCE [LARGE SCALE GENOMIC DNA]</scope>
    <source>
        <strain evidence="4 5">So ce26</strain>
    </source>
</reference>
<dbReference type="Proteomes" id="UP000238348">
    <property type="component" value="Chromosome"/>
</dbReference>
<dbReference type="RefSeq" id="WP_234023240.1">
    <property type="nucleotide sequence ID" value="NZ_CP012673.1"/>
</dbReference>
<dbReference type="AlphaFoldDB" id="A0A2L0FC66"/>
<name>A0A2L0FC66_SORCE</name>
<evidence type="ECO:0000313" key="4">
    <source>
        <dbReference type="EMBL" id="AUX49121.1"/>
    </source>
</evidence>
<accession>A0A2L0FC66</accession>
<protein>
    <recommendedName>
        <fullName evidence="6">Secreted protein</fullName>
    </recommendedName>
</protein>
<dbReference type="GO" id="GO:0005737">
    <property type="term" value="C:cytoplasm"/>
    <property type="evidence" value="ECO:0007669"/>
    <property type="project" value="InterPro"/>
</dbReference>
<dbReference type="InterPro" id="IPR003284">
    <property type="entry name" value="Sal_SpvB"/>
</dbReference>
<evidence type="ECO:0000256" key="3">
    <source>
        <dbReference type="ARBA" id="ARBA00023026"/>
    </source>
</evidence>
<organism evidence="4 5">
    <name type="scientific">Sorangium cellulosum</name>
    <name type="common">Polyangium cellulosum</name>
    <dbReference type="NCBI Taxonomy" id="56"/>
    <lineage>
        <taxon>Bacteria</taxon>
        <taxon>Pseudomonadati</taxon>
        <taxon>Myxococcota</taxon>
        <taxon>Polyangia</taxon>
        <taxon>Polyangiales</taxon>
        <taxon>Polyangiaceae</taxon>
        <taxon>Sorangium</taxon>
    </lineage>
</organism>
<dbReference type="PROSITE" id="PS51257">
    <property type="entry name" value="PROKAR_LIPOPROTEIN"/>
    <property type="match status" value="1"/>
</dbReference>
<comment type="subcellular location">
    <subcellularLocation>
        <location evidence="1">Secreted</location>
    </subcellularLocation>
</comment>
<keyword evidence="2" id="KW-0964">Secreted</keyword>
<proteinExistence type="predicted"/>
<evidence type="ECO:0008006" key="6">
    <source>
        <dbReference type="Google" id="ProtNLM"/>
    </source>
</evidence>
<evidence type="ECO:0000256" key="1">
    <source>
        <dbReference type="ARBA" id="ARBA00004613"/>
    </source>
</evidence>
<keyword evidence="3" id="KW-0843">Virulence</keyword>
<dbReference type="GO" id="GO:0005576">
    <property type="term" value="C:extracellular region"/>
    <property type="evidence" value="ECO:0007669"/>
    <property type="project" value="UniProtKB-SubCell"/>
</dbReference>
<dbReference type="Pfam" id="PF03534">
    <property type="entry name" value="SpvB"/>
    <property type="match status" value="1"/>
</dbReference>